<evidence type="ECO:0000256" key="6">
    <source>
        <dbReference type="ARBA" id="ARBA00023136"/>
    </source>
</evidence>
<evidence type="ECO:0000259" key="10">
    <source>
        <dbReference type="PROSITE" id="PS51412"/>
    </source>
</evidence>
<sequence length="557" mass="60941">MAPLLFLLCLPIALCCETATSTECEKLPFVPGYNLVGEGFDVVRMKTTGAFVVDVRTYMSGGEHGNCTLCENKLLNEKQKLPASVVDWRIKVQCRRSLSAKVYESASSVLKDTTSSASASWKVGLSVPMVASVAVGGTHSRSARFAKSHAAQDKYSFTSHSFSCRYYSFRLHTRPPLTKEFLDSITSLPVKYNSQSENAYNHFISIYGTHFLRRVDLGGKVHSTTAVKTCQVSMKGLSVHDVSNCLSAEASGIIKGVKVSGQASYCKSKQNQLERGNSFSGFFSDRVTEILGGNGEQQDILFNPSNVSGYGVWLKSLKKVPGVVSYTLSSLHMLVKNDSARRASLQAAISKYITKSALSTACPSSCKVGHRSNNCACKCNGHQSVDSNCCPSKPGVATLTVTVLSAAGLWGDYFSKTDGYVKVFYGNRAYETPVILNNNFPKWNYKVNFETVDLTQKTPLRFEVWDRDNRFDDDLLGKNSLVPNQATNKQQSFTLKHGSFLISYTAKCGPSLTGSFCEKYAPTPGGDGTLKYYQPFGGEQPISFKKSKDFGGNESFL</sequence>
<evidence type="ECO:0000256" key="3">
    <source>
        <dbReference type="ARBA" id="ARBA00009214"/>
    </source>
</evidence>
<evidence type="ECO:0000256" key="2">
    <source>
        <dbReference type="ARBA" id="ARBA00004613"/>
    </source>
</evidence>
<dbReference type="GO" id="GO:0001771">
    <property type="term" value="P:immunological synapse formation"/>
    <property type="evidence" value="ECO:0007669"/>
    <property type="project" value="TreeGrafter"/>
</dbReference>
<dbReference type="GO" id="GO:0016020">
    <property type="term" value="C:membrane"/>
    <property type="evidence" value="ECO:0007669"/>
    <property type="project" value="UniProtKB-SubCell"/>
</dbReference>
<feature type="domain" description="MACPF" evidence="10">
    <location>
        <begin position="20"/>
        <end position="360"/>
    </location>
</feature>
<reference evidence="11 12" key="1">
    <citation type="submission" date="2020-04" db="EMBL/GenBank/DDBJ databases">
        <title>Chromosome-level genome assembly of a cyprinid fish Onychostoma macrolepis by integration of Nanopore Sequencing, Bionano and Hi-C technology.</title>
        <authorList>
            <person name="Wang D."/>
        </authorList>
    </citation>
    <scope>NUCLEOTIDE SEQUENCE [LARGE SCALE GENOMIC DNA]</scope>
    <source>
        <strain evidence="11">SWU-2019</strain>
        <tissue evidence="11">Muscle</tissue>
    </source>
</reference>
<gene>
    <name evidence="11" type="ORF">G5714_018979</name>
</gene>
<comment type="caution">
    <text evidence="11">The sequence shown here is derived from an EMBL/GenBank/DDBJ whole genome shotgun (WGS) entry which is preliminary data.</text>
</comment>
<dbReference type="InterPro" id="IPR035892">
    <property type="entry name" value="C2_domain_sf"/>
</dbReference>
<dbReference type="Pfam" id="PF00168">
    <property type="entry name" value="C2"/>
    <property type="match status" value="1"/>
</dbReference>
<dbReference type="GO" id="GO:0001913">
    <property type="term" value="P:T cell mediated cytotoxicity"/>
    <property type="evidence" value="ECO:0007669"/>
    <property type="project" value="TreeGrafter"/>
</dbReference>
<evidence type="ECO:0000256" key="1">
    <source>
        <dbReference type="ARBA" id="ARBA00004370"/>
    </source>
</evidence>
<dbReference type="InterPro" id="IPR037300">
    <property type="entry name" value="Perforin-1_C2"/>
</dbReference>
<feature type="signal peptide" evidence="8">
    <location>
        <begin position="1"/>
        <end position="15"/>
    </location>
</feature>
<name>A0A7J6C1Z8_9TELE</name>
<dbReference type="EMBL" id="JAAMOB010000019">
    <property type="protein sequence ID" value="KAF4100783.1"/>
    <property type="molecule type" value="Genomic_DNA"/>
</dbReference>
<dbReference type="SMART" id="SM00457">
    <property type="entry name" value="MACPF"/>
    <property type="match status" value="1"/>
</dbReference>
<evidence type="ECO:0000256" key="4">
    <source>
        <dbReference type="ARBA" id="ARBA00022525"/>
    </source>
</evidence>
<evidence type="ECO:0000256" key="5">
    <source>
        <dbReference type="ARBA" id="ARBA00022852"/>
    </source>
</evidence>
<keyword evidence="8" id="KW-0732">Signal</keyword>
<evidence type="ECO:0008006" key="13">
    <source>
        <dbReference type="Google" id="ProtNLM"/>
    </source>
</evidence>
<evidence type="ECO:0000259" key="9">
    <source>
        <dbReference type="PROSITE" id="PS50004"/>
    </source>
</evidence>
<keyword evidence="12" id="KW-1185">Reference proteome</keyword>
<dbReference type="CDD" id="cd04032">
    <property type="entry name" value="C2_Perforin"/>
    <property type="match status" value="1"/>
</dbReference>
<keyword evidence="4" id="KW-0964">Secreted</keyword>
<dbReference type="GO" id="GO:0005576">
    <property type="term" value="C:extracellular region"/>
    <property type="evidence" value="ECO:0007669"/>
    <property type="project" value="UniProtKB-SubCell"/>
</dbReference>
<protein>
    <recommendedName>
        <fullName evidence="13">Perforin-1-like</fullName>
    </recommendedName>
</protein>
<proteinExistence type="inferred from homology"/>
<comment type="subcellular location">
    <subcellularLocation>
        <location evidence="1">Membrane</location>
    </subcellularLocation>
    <subcellularLocation>
        <location evidence="2">Secreted</location>
    </subcellularLocation>
</comment>
<dbReference type="PROSITE" id="PS00279">
    <property type="entry name" value="MACPF_1"/>
    <property type="match status" value="1"/>
</dbReference>
<keyword evidence="6" id="KW-0472">Membrane</keyword>
<dbReference type="GO" id="GO:0022829">
    <property type="term" value="F:wide pore channel activity"/>
    <property type="evidence" value="ECO:0007669"/>
    <property type="project" value="TreeGrafter"/>
</dbReference>
<dbReference type="GO" id="GO:0005509">
    <property type="term" value="F:calcium ion binding"/>
    <property type="evidence" value="ECO:0007669"/>
    <property type="project" value="InterPro"/>
</dbReference>
<evidence type="ECO:0000313" key="12">
    <source>
        <dbReference type="Proteomes" id="UP000579812"/>
    </source>
</evidence>
<evidence type="ECO:0000313" key="11">
    <source>
        <dbReference type="EMBL" id="KAF4100783.1"/>
    </source>
</evidence>
<evidence type="ECO:0000256" key="8">
    <source>
        <dbReference type="SAM" id="SignalP"/>
    </source>
</evidence>
<dbReference type="InterPro" id="IPR020864">
    <property type="entry name" value="MACPF"/>
</dbReference>
<dbReference type="Gene3D" id="2.60.40.150">
    <property type="entry name" value="C2 domain"/>
    <property type="match status" value="1"/>
</dbReference>
<dbReference type="GO" id="GO:0140911">
    <property type="term" value="F:pore-forming activity"/>
    <property type="evidence" value="ECO:0007669"/>
    <property type="project" value="InterPro"/>
</dbReference>
<dbReference type="InterPro" id="IPR052784">
    <property type="entry name" value="Perforin-1_pore-forming"/>
</dbReference>
<dbReference type="PANTHER" id="PTHR46096:SF5">
    <property type="entry name" value="PERFORIN 1.2 PRECURSOR-RELATED"/>
    <property type="match status" value="1"/>
</dbReference>
<accession>A0A7J6C1Z8</accession>
<keyword evidence="5" id="KW-0204">Cytolysis</keyword>
<feature type="chain" id="PRO_5029561059" description="Perforin-1-like" evidence="8">
    <location>
        <begin position="16"/>
        <end position="557"/>
    </location>
</feature>
<evidence type="ECO:0000256" key="7">
    <source>
        <dbReference type="ARBA" id="ARBA00023157"/>
    </source>
</evidence>
<dbReference type="GO" id="GO:0051607">
    <property type="term" value="P:defense response to virus"/>
    <property type="evidence" value="ECO:0007669"/>
    <property type="project" value="TreeGrafter"/>
</dbReference>
<dbReference type="PANTHER" id="PTHR46096">
    <property type="entry name" value="PERFORIN-1"/>
    <property type="match status" value="1"/>
</dbReference>
<dbReference type="InterPro" id="IPR020863">
    <property type="entry name" value="MACPF_CS"/>
</dbReference>
<dbReference type="PROSITE" id="PS51412">
    <property type="entry name" value="MACPF_2"/>
    <property type="match status" value="1"/>
</dbReference>
<dbReference type="Proteomes" id="UP000579812">
    <property type="component" value="Unassembled WGS sequence"/>
</dbReference>
<dbReference type="Pfam" id="PF01823">
    <property type="entry name" value="MACPF"/>
    <property type="match status" value="1"/>
</dbReference>
<dbReference type="AlphaFoldDB" id="A0A7J6C1Z8"/>
<comment type="similarity">
    <text evidence="3">Belongs to the complement C6/C7/C8/C9 family.</text>
</comment>
<dbReference type="GO" id="GO:0031640">
    <property type="term" value="P:killing of cells of another organism"/>
    <property type="evidence" value="ECO:0007669"/>
    <property type="project" value="UniProtKB-KW"/>
</dbReference>
<feature type="domain" description="C2" evidence="9">
    <location>
        <begin position="379"/>
        <end position="497"/>
    </location>
</feature>
<dbReference type="PROSITE" id="PS50004">
    <property type="entry name" value="C2"/>
    <property type="match status" value="1"/>
</dbReference>
<dbReference type="SMR" id="A0A7J6C1Z8"/>
<organism evidence="11 12">
    <name type="scientific">Onychostoma macrolepis</name>
    <dbReference type="NCBI Taxonomy" id="369639"/>
    <lineage>
        <taxon>Eukaryota</taxon>
        <taxon>Metazoa</taxon>
        <taxon>Chordata</taxon>
        <taxon>Craniata</taxon>
        <taxon>Vertebrata</taxon>
        <taxon>Euteleostomi</taxon>
        <taxon>Actinopterygii</taxon>
        <taxon>Neopterygii</taxon>
        <taxon>Teleostei</taxon>
        <taxon>Ostariophysi</taxon>
        <taxon>Cypriniformes</taxon>
        <taxon>Cyprinidae</taxon>
        <taxon>Acrossocheilinae</taxon>
        <taxon>Onychostoma</taxon>
    </lineage>
</organism>
<dbReference type="SMART" id="SM00239">
    <property type="entry name" value="C2"/>
    <property type="match status" value="1"/>
</dbReference>
<dbReference type="InterPro" id="IPR000008">
    <property type="entry name" value="C2_dom"/>
</dbReference>
<keyword evidence="7" id="KW-1015">Disulfide bond</keyword>
<dbReference type="SUPFAM" id="SSF49562">
    <property type="entry name" value="C2 domain (Calcium/lipid-binding domain, CaLB)"/>
    <property type="match status" value="1"/>
</dbReference>